<feature type="region of interest" description="Disordered" evidence="19">
    <location>
        <begin position="625"/>
        <end position="644"/>
    </location>
</feature>
<dbReference type="Gene3D" id="3.40.50.1000">
    <property type="entry name" value="HAD superfamily/HAD-like"/>
    <property type="match status" value="1"/>
</dbReference>
<evidence type="ECO:0000256" key="6">
    <source>
        <dbReference type="ARBA" id="ARBA00022723"/>
    </source>
</evidence>
<keyword evidence="3" id="KW-0813">Transport</keyword>
<feature type="binding site" evidence="17">
    <location>
        <position position="1094"/>
    </location>
    <ligand>
        <name>Mg(2+)</name>
        <dbReference type="ChEBI" id="CHEBI:18420"/>
    </ligand>
</feature>
<feature type="binding site" evidence="16">
    <location>
        <position position="820"/>
    </location>
    <ligand>
        <name>ATP</name>
        <dbReference type="ChEBI" id="CHEBI:30616"/>
    </ligand>
</feature>
<accession>A0A397IUY6</accession>
<evidence type="ECO:0000256" key="14">
    <source>
        <dbReference type="ARBA" id="ARBA00049128"/>
    </source>
</evidence>
<dbReference type="InterPro" id="IPR023214">
    <property type="entry name" value="HAD_sf"/>
</dbReference>
<proteinExistence type="inferred from homology"/>
<keyword evidence="11 18" id="KW-1133">Transmembrane helix</keyword>
<feature type="transmembrane region" description="Helical" evidence="18">
    <location>
        <begin position="1230"/>
        <end position="1251"/>
    </location>
</feature>
<comment type="similarity">
    <text evidence="2 18">Belongs to the cation transport ATPase (P-type) (TC 3.A.3) family. Type IV subfamily.</text>
</comment>
<feature type="region of interest" description="Disordered" evidence="19">
    <location>
        <begin position="194"/>
        <end position="241"/>
    </location>
</feature>
<feature type="binding site" evidence="16">
    <location>
        <position position="960"/>
    </location>
    <ligand>
        <name>ATP</name>
        <dbReference type="ChEBI" id="CHEBI:30616"/>
    </ligand>
</feature>
<dbReference type="Pfam" id="PF16209">
    <property type="entry name" value="PhoLip_ATPase_N"/>
    <property type="match status" value="1"/>
</dbReference>
<feature type="transmembrane region" description="Helical" evidence="18">
    <location>
        <begin position="417"/>
        <end position="443"/>
    </location>
</feature>
<dbReference type="SUPFAM" id="SSF81653">
    <property type="entry name" value="Calcium ATPase, transduction domain A"/>
    <property type="match status" value="1"/>
</dbReference>
<dbReference type="SFLD" id="SFLDF00027">
    <property type="entry name" value="p-type_atpase"/>
    <property type="match status" value="1"/>
</dbReference>
<feature type="binding site" evidence="16">
    <location>
        <position position="534"/>
    </location>
    <ligand>
        <name>ATP</name>
        <dbReference type="ChEBI" id="CHEBI:30616"/>
    </ligand>
</feature>
<dbReference type="InterPro" id="IPR032631">
    <property type="entry name" value="P-type_ATPase_N"/>
</dbReference>
<protein>
    <recommendedName>
        <fullName evidence="18">Phospholipid-transporting ATPase</fullName>
        <ecNumber evidence="18">7.6.2.1</ecNumber>
    </recommendedName>
</protein>
<dbReference type="FunFam" id="3.40.50.1000:FF:000014">
    <property type="entry name" value="Phospholipid-transporting ATPase"/>
    <property type="match status" value="1"/>
</dbReference>
<dbReference type="GO" id="GO:0016887">
    <property type="term" value="F:ATP hydrolysis activity"/>
    <property type="evidence" value="ECO:0007669"/>
    <property type="project" value="InterPro"/>
</dbReference>
<evidence type="ECO:0000313" key="23">
    <source>
        <dbReference type="Proteomes" id="UP000266861"/>
    </source>
</evidence>
<feature type="transmembrane region" description="Helical" evidence="18">
    <location>
        <begin position="1156"/>
        <end position="1177"/>
    </location>
</feature>
<dbReference type="Proteomes" id="UP000266861">
    <property type="component" value="Unassembled WGS sequence"/>
</dbReference>
<dbReference type="NCBIfam" id="TIGR01494">
    <property type="entry name" value="ATPase_P-type"/>
    <property type="match status" value="1"/>
</dbReference>
<feature type="transmembrane region" description="Helical" evidence="18">
    <location>
        <begin position="1331"/>
        <end position="1350"/>
    </location>
</feature>
<evidence type="ECO:0000256" key="10">
    <source>
        <dbReference type="ARBA" id="ARBA00022967"/>
    </source>
</evidence>
<feature type="active site" description="4-aspartylphosphate intermediate" evidence="15">
    <location>
        <position position="534"/>
    </location>
</feature>
<comment type="catalytic activity">
    <reaction evidence="13 18">
        <text>ATP + H2O + phospholipidSide 1 = ADP + phosphate + phospholipidSide 2.</text>
        <dbReference type="EC" id="7.6.2.1"/>
    </reaction>
</comment>
<dbReference type="GO" id="GO:0000287">
    <property type="term" value="F:magnesium ion binding"/>
    <property type="evidence" value="ECO:0007669"/>
    <property type="project" value="UniProtKB-UniRule"/>
</dbReference>
<dbReference type="InterPro" id="IPR036412">
    <property type="entry name" value="HAD-like_sf"/>
</dbReference>
<dbReference type="GO" id="GO:0045332">
    <property type="term" value="P:phospholipid translocation"/>
    <property type="evidence" value="ECO:0007669"/>
    <property type="project" value="TreeGrafter"/>
</dbReference>
<feature type="domain" description="P-type ATPase C-terminal" evidence="21">
    <location>
        <begin position="1117"/>
        <end position="1364"/>
    </location>
</feature>
<feature type="transmembrane region" description="Helical" evidence="18">
    <location>
        <begin position="1296"/>
        <end position="1319"/>
    </location>
</feature>
<feature type="compositionally biased region" description="Basic and acidic residues" evidence="19">
    <location>
        <begin position="24"/>
        <end position="41"/>
    </location>
</feature>
<dbReference type="NCBIfam" id="TIGR01652">
    <property type="entry name" value="ATPase-Plipid"/>
    <property type="match status" value="2"/>
</dbReference>
<keyword evidence="5 18" id="KW-0812">Transmembrane</keyword>
<feature type="binding site" evidence="16">
    <location>
        <position position="1093"/>
    </location>
    <ligand>
        <name>ATP</name>
        <dbReference type="ChEBI" id="CHEBI:30616"/>
    </ligand>
</feature>
<evidence type="ECO:0000259" key="21">
    <source>
        <dbReference type="Pfam" id="PF16212"/>
    </source>
</evidence>
<gene>
    <name evidence="22" type="ORF">Glove_140g13</name>
</gene>
<dbReference type="FunFam" id="3.40.1110.10:FF:000087">
    <property type="entry name" value="Phospholipid-transporting ATPase"/>
    <property type="match status" value="1"/>
</dbReference>
<comment type="subcellular location">
    <subcellularLocation>
        <location evidence="1">Endomembrane system</location>
        <topology evidence="1">Multi-pass membrane protein</topology>
    </subcellularLocation>
    <subcellularLocation>
        <location evidence="18">Membrane</location>
        <topology evidence="18">Multi-pass membrane protein</topology>
    </subcellularLocation>
</comment>
<feature type="compositionally biased region" description="Basic and acidic residues" evidence="19">
    <location>
        <begin position="625"/>
        <end position="643"/>
    </location>
</feature>
<dbReference type="GO" id="GO:0005886">
    <property type="term" value="C:plasma membrane"/>
    <property type="evidence" value="ECO:0007669"/>
    <property type="project" value="TreeGrafter"/>
</dbReference>
<dbReference type="EC" id="7.6.2.1" evidence="18"/>
<comment type="catalytic activity">
    <reaction evidence="14">
        <text>a 1,2-diacyl-sn-glycero-3-phosphoethanolamine(out) + ATP + H2O = a 1,2-diacyl-sn-glycero-3-phosphoethanolamine(in) + ADP + phosphate + H(+)</text>
        <dbReference type="Rhea" id="RHEA:66132"/>
        <dbReference type="ChEBI" id="CHEBI:15377"/>
        <dbReference type="ChEBI" id="CHEBI:15378"/>
        <dbReference type="ChEBI" id="CHEBI:30616"/>
        <dbReference type="ChEBI" id="CHEBI:43474"/>
        <dbReference type="ChEBI" id="CHEBI:64612"/>
        <dbReference type="ChEBI" id="CHEBI:456216"/>
    </reaction>
    <physiologicalReaction direction="left-to-right" evidence="14">
        <dbReference type="Rhea" id="RHEA:66133"/>
    </physiologicalReaction>
</comment>
<feature type="binding site" evidence="16">
    <location>
        <position position="1064"/>
    </location>
    <ligand>
        <name>ATP</name>
        <dbReference type="ChEBI" id="CHEBI:30616"/>
    </ligand>
</feature>
<dbReference type="InterPro" id="IPR044492">
    <property type="entry name" value="P_typ_ATPase_HD_dom"/>
</dbReference>
<dbReference type="Pfam" id="PF16212">
    <property type="entry name" value="PhoLip_ATPase_C"/>
    <property type="match status" value="1"/>
</dbReference>
<dbReference type="PROSITE" id="PS00154">
    <property type="entry name" value="ATPASE_E1_E2"/>
    <property type="match status" value="1"/>
</dbReference>
<feature type="binding site" evidence="17">
    <location>
        <position position="534"/>
    </location>
    <ligand>
        <name>Mg(2+)</name>
        <dbReference type="ChEBI" id="CHEBI:18420"/>
    </ligand>
</feature>
<dbReference type="Pfam" id="PF13246">
    <property type="entry name" value="Cation_ATPase"/>
    <property type="match status" value="1"/>
</dbReference>
<evidence type="ECO:0000256" key="3">
    <source>
        <dbReference type="ARBA" id="ARBA00022448"/>
    </source>
</evidence>
<comment type="cofactor">
    <cofactor evidence="17">
        <name>Mg(2+)</name>
        <dbReference type="ChEBI" id="CHEBI:18420"/>
    </cofactor>
</comment>
<dbReference type="InterPro" id="IPR023299">
    <property type="entry name" value="ATPase_P-typ_cyto_dom_N"/>
</dbReference>
<feature type="binding site" evidence="16">
    <location>
        <position position="961"/>
    </location>
    <ligand>
        <name>ATP</name>
        <dbReference type="ChEBI" id="CHEBI:30616"/>
    </ligand>
</feature>
<feature type="binding site" evidence="16">
    <location>
        <position position="535"/>
    </location>
    <ligand>
        <name>ATP</name>
        <dbReference type="ChEBI" id="CHEBI:30616"/>
    </ligand>
</feature>
<evidence type="ECO:0000256" key="19">
    <source>
        <dbReference type="SAM" id="MobiDB-lite"/>
    </source>
</evidence>
<feature type="binding site" evidence="17">
    <location>
        <position position="1090"/>
    </location>
    <ligand>
        <name>Mg(2+)</name>
        <dbReference type="ChEBI" id="CHEBI:18420"/>
    </ligand>
</feature>
<evidence type="ECO:0000259" key="20">
    <source>
        <dbReference type="Pfam" id="PF16209"/>
    </source>
</evidence>
<dbReference type="InterPro" id="IPR001757">
    <property type="entry name" value="P_typ_ATPase"/>
</dbReference>
<feature type="compositionally biased region" description="Low complexity" evidence="19">
    <location>
        <begin position="194"/>
        <end position="220"/>
    </location>
</feature>
<keyword evidence="12 18" id="KW-0472">Membrane</keyword>
<dbReference type="PANTHER" id="PTHR24092">
    <property type="entry name" value="PROBABLE PHOSPHOLIPID-TRANSPORTING ATPASE"/>
    <property type="match status" value="1"/>
</dbReference>
<keyword evidence="6 17" id="KW-0479">Metal-binding</keyword>
<evidence type="ECO:0000256" key="11">
    <source>
        <dbReference type="ARBA" id="ARBA00022989"/>
    </source>
</evidence>
<feature type="binding site" evidence="16">
    <location>
        <position position="880"/>
    </location>
    <ligand>
        <name>ATP</name>
        <dbReference type="ChEBI" id="CHEBI:30616"/>
    </ligand>
</feature>
<keyword evidence="23" id="KW-1185">Reference proteome</keyword>
<keyword evidence="4" id="KW-0597">Phosphoprotein</keyword>
<feature type="domain" description="P-type ATPase N-terminal" evidence="20">
    <location>
        <begin position="71"/>
        <end position="122"/>
    </location>
</feature>
<feature type="region of interest" description="Disordered" evidence="19">
    <location>
        <begin position="1"/>
        <end position="46"/>
    </location>
</feature>
<feature type="binding site" evidence="16">
    <location>
        <position position="536"/>
    </location>
    <ligand>
        <name>ATP</name>
        <dbReference type="ChEBI" id="CHEBI:30616"/>
    </ligand>
</feature>
<dbReference type="Gene3D" id="2.70.150.10">
    <property type="entry name" value="Calcium-transporting ATPase, cytoplasmic transduction domain A"/>
    <property type="match status" value="1"/>
</dbReference>
<feature type="transmembrane region" description="Helical" evidence="18">
    <location>
        <begin position="463"/>
        <end position="486"/>
    </location>
</feature>
<dbReference type="OrthoDB" id="377733at2759"/>
<dbReference type="PANTHER" id="PTHR24092:SF180">
    <property type="entry name" value="PHOSPHOLIPID-TRANSPORTING ATPASE DNF1-RELATED"/>
    <property type="match status" value="1"/>
</dbReference>
<evidence type="ECO:0000256" key="9">
    <source>
        <dbReference type="ARBA" id="ARBA00022842"/>
    </source>
</evidence>
<dbReference type="InterPro" id="IPR032630">
    <property type="entry name" value="P_typ_ATPase_c"/>
</dbReference>
<name>A0A397IUY6_9GLOM</name>
<dbReference type="GO" id="GO:0140326">
    <property type="term" value="F:ATPase-coupled intramembrane lipid transporter activity"/>
    <property type="evidence" value="ECO:0007669"/>
    <property type="project" value="UniProtKB-EC"/>
</dbReference>
<evidence type="ECO:0000256" key="8">
    <source>
        <dbReference type="ARBA" id="ARBA00022840"/>
    </source>
</evidence>
<keyword evidence="9 17" id="KW-0460">Magnesium</keyword>
<dbReference type="InterPro" id="IPR006539">
    <property type="entry name" value="P-type_ATPase_IV"/>
</dbReference>
<evidence type="ECO:0000313" key="22">
    <source>
        <dbReference type="EMBL" id="RHZ79825.1"/>
    </source>
</evidence>
<keyword evidence="8 16" id="KW-0067">ATP-binding</keyword>
<keyword evidence="7 16" id="KW-0547">Nucleotide-binding</keyword>
<dbReference type="GO" id="GO:0005524">
    <property type="term" value="F:ATP binding"/>
    <property type="evidence" value="ECO:0007669"/>
    <property type="project" value="UniProtKB-UniRule"/>
</dbReference>
<evidence type="ECO:0000256" key="1">
    <source>
        <dbReference type="ARBA" id="ARBA00004127"/>
    </source>
</evidence>
<dbReference type="InterPro" id="IPR008250">
    <property type="entry name" value="ATPase_P-typ_transduc_dom_A_sf"/>
</dbReference>
<feature type="transmembrane region" description="Helical" evidence="18">
    <location>
        <begin position="1271"/>
        <end position="1289"/>
    </location>
</feature>
<dbReference type="SUPFAM" id="SSF56784">
    <property type="entry name" value="HAD-like"/>
    <property type="match status" value="1"/>
</dbReference>
<feature type="binding site" evidence="17">
    <location>
        <position position="536"/>
    </location>
    <ligand>
        <name>Mg(2+)</name>
        <dbReference type="ChEBI" id="CHEBI:18420"/>
    </ligand>
</feature>
<dbReference type="EMBL" id="PQFF01000131">
    <property type="protein sequence ID" value="RHZ79825.1"/>
    <property type="molecule type" value="Genomic_DNA"/>
</dbReference>
<dbReference type="Gene3D" id="3.40.1110.10">
    <property type="entry name" value="Calcium-transporting ATPase, cytoplasmic domain N"/>
    <property type="match status" value="1"/>
</dbReference>
<evidence type="ECO:0000256" key="7">
    <source>
        <dbReference type="ARBA" id="ARBA00022741"/>
    </source>
</evidence>
<feature type="binding site" evidence="16">
    <location>
        <position position="846"/>
    </location>
    <ligand>
        <name>ATP</name>
        <dbReference type="ChEBI" id="CHEBI:30616"/>
    </ligand>
</feature>
<feature type="binding site" evidence="16">
    <location>
        <position position="1094"/>
    </location>
    <ligand>
        <name>ATP</name>
        <dbReference type="ChEBI" id="CHEBI:30616"/>
    </ligand>
</feature>
<dbReference type="PRINTS" id="PR00119">
    <property type="entry name" value="CATATPASE"/>
</dbReference>
<dbReference type="InterPro" id="IPR023298">
    <property type="entry name" value="ATPase_P-typ_TM_dom_sf"/>
</dbReference>
<dbReference type="SUPFAM" id="SSF81665">
    <property type="entry name" value="Calcium ATPase, transmembrane domain M"/>
    <property type="match status" value="1"/>
</dbReference>
<dbReference type="STRING" id="1348612.A0A397IUY6"/>
<evidence type="ECO:0000256" key="16">
    <source>
        <dbReference type="PIRSR" id="PIRSR606539-2"/>
    </source>
</evidence>
<keyword evidence="10 18" id="KW-1278">Translocase</keyword>
<evidence type="ECO:0000256" key="13">
    <source>
        <dbReference type="ARBA" id="ARBA00034036"/>
    </source>
</evidence>
<comment type="caution">
    <text evidence="22">The sequence shown here is derived from an EMBL/GenBank/DDBJ whole genome shotgun (WGS) entry which is preliminary data.</text>
</comment>
<evidence type="ECO:0000256" key="2">
    <source>
        <dbReference type="ARBA" id="ARBA00008109"/>
    </source>
</evidence>
<evidence type="ECO:0000256" key="15">
    <source>
        <dbReference type="PIRSR" id="PIRSR606539-1"/>
    </source>
</evidence>
<feature type="binding site" evidence="16">
    <location>
        <position position="1070"/>
    </location>
    <ligand>
        <name>ATP</name>
        <dbReference type="ChEBI" id="CHEBI:30616"/>
    </ligand>
</feature>
<dbReference type="SFLD" id="SFLDG00002">
    <property type="entry name" value="C1.7:_P-type_atpase_like"/>
    <property type="match status" value="1"/>
</dbReference>
<dbReference type="SUPFAM" id="SSF81660">
    <property type="entry name" value="Metal cation-transporting ATPase, ATP-binding domain N"/>
    <property type="match status" value="1"/>
</dbReference>
<feature type="binding site" evidence="16">
    <location>
        <position position="779"/>
    </location>
    <ligand>
        <name>ATP</name>
        <dbReference type="ChEBI" id="CHEBI:30616"/>
    </ligand>
</feature>
<feature type="binding site" evidence="16">
    <location>
        <position position="962"/>
    </location>
    <ligand>
        <name>ATP</name>
        <dbReference type="ChEBI" id="CHEBI:30616"/>
    </ligand>
</feature>
<dbReference type="GO" id="GO:0012505">
    <property type="term" value="C:endomembrane system"/>
    <property type="evidence" value="ECO:0007669"/>
    <property type="project" value="UniProtKB-SubCell"/>
</dbReference>
<reference evidence="22 23" key="1">
    <citation type="submission" date="2018-08" db="EMBL/GenBank/DDBJ databases">
        <title>Genome and evolution of the arbuscular mycorrhizal fungus Diversispora epigaea (formerly Glomus versiforme) and its bacterial endosymbionts.</title>
        <authorList>
            <person name="Sun X."/>
            <person name="Fei Z."/>
            <person name="Harrison M."/>
        </authorList>
    </citation>
    <scope>NUCLEOTIDE SEQUENCE [LARGE SCALE GENOMIC DNA]</scope>
    <source>
        <strain evidence="22 23">IT104</strain>
    </source>
</reference>
<feature type="transmembrane region" description="Helical" evidence="18">
    <location>
        <begin position="101"/>
        <end position="118"/>
    </location>
</feature>
<evidence type="ECO:0000256" key="4">
    <source>
        <dbReference type="ARBA" id="ARBA00022553"/>
    </source>
</evidence>
<evidence type="ECO:0000256" key="18">
    <source>
        <dbReference type="RuleBase" id="RU362033"/>
    </source>
</evidence>
<dbReference type="InterPro" id="IPR018303">
    <property type="entry name" value="ATPase_P-typ_P_site"/>
</dbReference>
<dbReference type="SFLD" id="SFLDS00003">
    <property type="entry name" value="Haloacid_Dehalogenase"/>
    <property type="match status" value="1"/>
</dbReference>
<evidence type="ECO:0000256" key="5">
    <source>
        <dbReference type="ARBA" id="ARBA00022692"/>
    </source>
</evidence>
<organism evidence="22 23">
    <name type="scientific">Diversispora epigaea</name>
    <dbReference type="NCBI Taxonomy" id="1348612"/>
    <lineage>
        <taxon>Eukaryota</taxon>
        <taxon>Fungi</taxon>
        <taxon>Fungi incertae sedis</taxon>
        <taxon>Mucoromycota</taxon>
        <taxon>Glomeromycotina</taxon>
        <taxon>Glomeromycetes</taxon>
        <taxon>Diversisporales</taxon>
        <taxon>Diversisporaceae</taxon>
        <taxon>Diversispora</taxon>
    </lineage>
</organism>
<sequence>MSTTPQGLPFSLGANEPKAAASNEESKNDMSKKYQRTETKIKNRTTTSKRRHVYANLPLPKDKIDSKGRPTVKYVSNKIVTAKYTLWTFIPKNLFEQFRRAANLYFLFMAILGLIPAISSNNVILNLLPLTTVVFFTACKDAVEDRNRHQIDAQFNGATSYHLRNFLNVNYPINPKLTLWKKIKLNFSGLWKKTNNNNNNSMKNNMNGKTSQNNNNNNNNTPGINFDDDDSPSEPSNEINGQPEFKKVIWRNIRVGDFLFLRNGDAVPADSIIISTSEPAGTCFVETKDLDGETNLKPRRCVADTKNVRSAEDCTKLKFWVESEAPNSNLFTYTATLVMPDIPEENEETSPLIASKELKKTISIDINNLLLRAHVIRNTEWVIAITVYTGVETKIMLNSGETPSKRSRIDKEMNFEVILNFIILIILALICAIGSGLSLKVIGDRYGYNIVENIDSNRDSIGFASFLTFWSGLIIFQNILPISLYISIEFVKGLQAYFIFNDLDMWDDETNSPCVPKSWNLSDDLGQIEYVFSDKTGTLTRNIMEFRQCSIDGKVYGNNGWGGVTDAEKGKMLAGDSNIEMKDEIQGEIWEQYLKELKITFDPKYSSTDKNFLTFVDPELFRDLRGENDKNDEGDDNKHKKNDDEIDEIDDKDFNIPKKSHLIKEFFTLLAVCHTVVVDESEPATESTVEGQSEPTSEINLVEEGEKKTELNNSENHSTLDLAVQKVKNSLKDIVPSFIGKSSLSSLKSPLPAATSKNPKSIDKTVRQMLVYKAESPDEAALVSAAKNVGFVFLGRSNNIVNVDVLGKEYAFEVLNVLEFNSTRKRMSVIARRPPELGGGIVLFCKGADNIIIERLASGQDQFIKETSKNIEEFSNDGLRTLTLAYRKLDESEYKIWATKYDKASTALVDRSTMIDAVSEEIENELILLGATAIEDKLQEGVPESIASLREAGCKVWVLTGDKLETAINIGFAAQLLTKDMRLWIVRGTKGDEVKKQLDHIVAVLTGVGKGFIDFEEGEEPIKPGEQHAFVVDGISLAHLLEDGASRQKIIDVSEFFHSVICCRVSPLQKALVVELIRRGKRSTTLAIGDGANDVSMIQAANVGVGISGQEGVQASMAADYSISQFRFLTKLLLVHGFWDYMRISEMVLNFFYKNVIWVFPVLWYQIYCLFSANIFYEYSFVQLYNMIFTVGSVIALGVTDQPVSAPYCLRYPIIYSLGIKQKRYSRKLFIIYFMDGIWQSLVVYFTFFYIFYYSTNIVTSAGLDSIPSEFSAAVSITVIVIANLMVSYNTYHWTWFIWAVLFAELGFIFLYVIIYGIFPDGPIYEVGQQLFSQGSFWLGMMFSIFLSGLPRYLITFIKQWWFPDDLDIVRQIRKAEKSKSNSKEKI</sequence>
<evidence type="ECO:0000256" key="17">
    <source>
        <dbReference type="PIRSR" id="PIRSR606539-3"/>
    </source>
</evidence>
<evidence type="ECO:0000256" key="12">
    <source>
        <dbReference type="ARBA" id="ARBA00023136"/>
    </source>
</evidence>